<keyword evidence="1" id="KW-0677">Repeat</keyword>
<evidence type="ECO:0000313" key="4">
    <source>
        <dbReference type="EMBL" id="WOK09318.1"/>
    </source>
</evidence>
<evidence type="ECO:0000256" key="1">
    <source>
        <dbReference type="ARBA" id="ARBA00022737"/>
    </source>
</evidence>
<dbReference type="SMART" id="SM00028">
    <property type="entry name" value="TPR"/>
    <property type="match status" value="8"/>
</dbReference>
<organism evidence="4 5">
    <name type="scientific">Imperialibacter roseus</name>
    <dbReference type="NCBI Taxonomy" id="1324217"/>
    <lineage>
        <taxon>Bacteria</taxon>
        <taxon>Pseudomonadati</taxon>
        <taxon>Bacteroidota</taxon>
        <taxon>Cytophagia</taxon>
        <taxon>Cytophagales</taxon>
        <taxon>Flammeovirgaceae</taxon>
        <taxon>Imperialibacter</taxon>
    </lineage>
</organism>
<reference evidence="4 5" key="1">
    <citation type="journal article" date="2023" name="Microbiol. Resour. Announc.">
        <title>Complete Genome Sequence of Imperialibacter roseus strain P4T.</title>
        <authorList>
            <person name="Tizabi D.R."/>
            <person name="Bachvaroff T."/>
            <person name="Hill R.T."/>
        </authorList>
    </citation>
    <scope>NUCLEOTIDE SEQUENCE [LARGE SCALE GENOMIC DNA]</scope>
    <source>
        <strain evidence="4 5">P4T</strain>
    </source>
</reference>
<dbReference type="InterPro" id="IPR013105">
    <property type="entry name" value="TPR_2"/>
</dbReference>
<dbReference type="SUPFAM" id="SSF48452">
    <property type="entry name" value="TPR-like"/>
    <property type="match status" value="2"/>
</dbReference>
<dbReference type="Proteomes" id="UP001302349">
    <property type="component" value="Chromosome"/>
</dbReference>
<dbReference type="InterPro" id="IPR019734">
    <property type="entry name" value="TPR_rpt"/>
</dbReference>
<dbReference type="Pfam" id="PF13181">
    <property type="entry name" value="TPR_8"/>
    <property type="match status" value="1"/>
</dbReference>
<dbReference type="RefSeq" id="WP_317491938.1">
    <property type="nucleotide sequence ID" value="NZ_CP136051.1"/>
</dbReference>
<protein>
    <submittedName>
        <fullName evidence="4">Tetratricopeptide repeat protein</fullName>
    </submittedName>
</protein>
<keyword evidence="2 3" id="KW-0802">TPR repeat</keyword>
<dbReference type="Gene3D" id="1.25.40.10">
    <property type="entry name" value="Tetratricopeptide repeat domain"/>
    <property type="match status" value="4"/>
</dbReference>
<dbReference type="InterPro" id="IPR050498">
    <property type="entry name" value="Ycf3"/>
</dbReference>
<dbReference type="PANTHER" id="PTHR44858:SF1">
    <property type="entry name" value="UDP-N-ACETYLGLUCOSAMINE--PEPTIDE N-ACETYLGLUCOSAMINYLTRANSFERASE SPINDLY-RELATED"/>
    <property type="match status" value="1"/>
</dbReference>
<dbReference type="Pfam" id="PF13432">
    <property type="entry name" value="TPR_16"/>
    <property type="match status" value="1"/>
</dbReference>
<dbReference type="InterPro" id="IPR011990">
    <property type="entry name" value="TPR-like_helical_dom_sf"/>
</dbReference>
<dbReference type="EMBL" id="CP136051">
    <property type="protein sequence ID" value="WOK09318.1"/>
    <property type="molecule type" value="Genomic_DNA"/>
</dbReference>
<accession>A0ABZ0IW94</accession>
<dbReference type="Pfam" id="PF07719">
    <property type="entry name" value="TPR_2"/>
    <property type="match status" value="1"/>
</dbReference>
<keyword evidence="5" id="KW-1185">Reference proteome</keyword>
<feature type="repeat" description="TPR" evidence="3">
    <location>
        <begin position="172"/>
        <end position="205"/>
    </location>
</feature>
<dbReference type="PANTHER" id="PTHR44858">
    <property type="entry name" value="TETRATRICOPEPTIDE REPEAT PROTEIN 6"/>
    <property type="match status" value="1"/>
</dbReference>
<evidence type="ECO:0000256" key="2">
    <source>
        <dbReference type="ARBA" id="ARBA00022803"/>
    </source>
</evidence>
<proteinExistence type="predicted"/>
<evidence type="ECO:0000313" key="5">
    <source>
        <dbReference type="Proteomes" id="UP001302349"/>
    </source>
</evidence>
<dbReference type="PROSITE" id="PS50005">
    <property type="entry name" value="TPR"/>
    <property type="match status" value="3"/>
</dbReference>
<feature type="repeat" description="TPR" evidence="3">
    <location>
        <begin position="237"/>
        <end position="270"/>
    </location>
</feature>
<gene>
    <name evidence="4" type="ORF">RT717_11780</name>
</gene>
<evidence type="ECO:0000256" key="3">
    <source>
        <dbReference type="PROSITE-ProRule" id="PRU00339"/>
    </source>
</evidence>
<name>A0ABZ0IW94_9BACT</name>
<dbReference type="Pfam" id="PF14559">
    <property type="entry name" value="TPR_19"/>
    <property type="match status" value="1"/>
</dbReference>
<sequence>MQNRKQSEEIANKFYQSGLQLQRSGHFIESTSAFDSSVHYNPQVADVYFSQGSSYEAIDDFARALYAYEKAIDLQPVFEGALFRRAVCLYKLNLHEDCIAQLNSLIASNGSSEETKAIFYRYSPSGEVNITADNQLNAEYYLYRGLAFAALQQEQAGMRDLDSAVSISGGASDYLVNRGLALQKLGRESKAIADYEAALVKNPDNQTALINLFTLDAARARKYLKKNENIVTEIMVPELLAQMGFDAHNREQYDEAINYYSRALEIVPSDPDWLMNRAICYGKVGLLEKAEDELLRVVSLSGFSEKAYLHLANILFLEEKYEDAISFYNLYLAIDINYGTAYFNRGIALSKTGETDEACKDLMKAGRLGVKEAVKPIESICNN</sequence>
<dbReference type="PROSITE" id="PS50293">
    <property type="entry name" value="TPR_REGION"/>
    <property type="match status" value="1"/>
</dbReference>
<feature type="repeat" description="TPR" evidence="3">
    <location>
        <begin position="45"/>
        <end position="78"/>
    </location>
</feature>